<evidence type="ECO:0000259" key="1">
    <source>
        <dbReference type="Pfam" id="PF22936"/>
    </source>
</evidence>
<feature type="domain" description="Retrovirus-related Pol polyprotein from transposon TNT 1-94-like beta-barrel" evidence="1">
    <location>
        <begin position="164"/>
        <end position="244"/>
    </location>
</feature>
<name>A0ABR2QQ39_9ROSI</name>
<dbReference type="PANTHER" id="PTHR47592:SF31">
    <property type="entry name" value="ZINC FINGER, CCHC-TYPE-RELATED"/>
    <property type="match status" value="1"/>
</dbReference>
<dbReference type="PANTHER" id="PTHR47592">
    <property type="entry name" value="PBF68 PROTEIN"/>
    <property type="match status" value="1"/>
</dbReference>
<sequence>MMALKYKEGTSTADHVSEFQSVMNQLLGMGVKFDDEILGLWLLATLSDSQETFRVSLINSAPHGIITLDLAKSGVLNEEVRKRSQGSTSQSEVLVTENLGETEKKMKDHVKKYCFKLKRENKGGGDKHDRNDVEKSERVVVTREDLLVICDENLDNLTCDETSWVIDTDASIHVTLRRDFFTSYTLGDFGVLKMGNDGLVSVTGMGDVSLVSNNGTKLILKDVRHAPDIRLNLISAGRLDDEGFCNTFNDGQWKLTKGSLVVARGKKSSNLYLMQASTSRDTVNVTVNDSSTKLWHKRLSHMS</sequence>
<dbReference type="EMBL" id="JBBPBN010000034">
    <property type="protein sequence ID" value="KAK9002786.1"/>
    <property type="molecule type" value="Genomic_DNA"/>
</dbReference>
<reference evidence="2 3" key="1">
    <citation type="journal article" date="2024" name="G3 (Bethesda)">
        <title>Genome assembly of Hibiscus sabdariffa L. provides insights into metabolisms of medicinal natural products.</title>
        <authorList>
            <person name="Kim T."/>
        </authorList>
    </citation>
    <scope>NUCLEOTIDE SEQUENCE [LARGE SCALE GENOMIC DNA]</scope>
    <source>
        <strain evidence="2">TK-2024</strain>
        <tissue evidence="2">Old leaves</tissue>
    </source>
</reference>
<dbReference type="Pfam" id="PF22936">
    <property type="entry name" value="Pol_BBD"/>
    <property type="match status" value="1"/>
</dbReference>
<organism evidence="2 3">
    <name type="scientific">Hibiscus sabdariffa</name>
    <name type="common">roselle</name>
    <dbReference type="NCBI Taxonomy" id="183260"/>
    <lineage>
        <taxon>Eukaryota</taxon>
        <taxon>Viridiplantae</taxon>
        <taxon>Streptophyta</taxon>
        <taxon>Embryophyta</taxon>
        <taxon>Tracheophyta</taxon>
        <taxon>Spermatophyta</taxon>
        <taxon>Magnoliopsida</taxon>
        <taxon>eudicotyledons</taxon>
        <taxon>Gunneridae</taxon>
        <taxon>Pentapetalae</taxon>
        <taxon>rosids</taxon>
        <taxon>malvids</taxon>
        <taxon>Malvales</taxon>
        <taxon>Malvaceae</taxon>
        <taxon>Malvoideae</taxon>
        <taxon>Hibiscus</taxon>
    </lineage>
</organism>
<proteinExistence type="predicted"/>
<comment type="caution">
    <text evidence="2">The sequence shown here is derived from an EMBL/GenBank/DDBJ whole genome shotgun (WGS) entry which is preliminary data.</text>
</comment>
<evidence type="ECO:0000313" key="2">
    <source>
        <dbReference type="EMBL" id="KAK9002786.1"/>
    </source>
</evidence>
<protein>
    <recommendedName>
        <fullName evidence="1">Retrovirus-related Pol polyprotein from transposon TNT 1-94-like beta-barrel domain-containing protein</fullName>
    </recommendedName>
</protein>
<gene>
    <name evidence="2" type="ORF">V6N11_060366</name>
</gene>
<keyword evidence="3" id="KW-1185">Reference proteome</keyword>
<dbReference type="Proteomes" id="UP001396334">
    <property type="component" value="Unassembled WGS sequence"/>
</dbReference>
<dbReference type="Pfam" id="PF14223">
    <property type="entry name" value="Retrotran_gag_2"/>
    <property type="match status" value="1"/>
</dbReference>
<evidence type="ECO:0000313" key="3">
    <source>
        <dbReference type="Proteomes" id="UP001396334"/>
    </source>
</evidence>
<dbReference type="InterPro" id="IPR054722">
    <property type="entry name" value="PolX-like_BBD"/>
</dbReference>
<accession>A0ABR2QQ39</accession>